<sequence>FLVVKATGRFCNGRLATDSSTCLYAFGIKPFIPAYLDYGIEDFATGVNFASVTGSGTSHSVAENGDSAVLRTVRLKWKQNHEARWQGPRWWCKIMCMS</sequence>
<name>A0A835LKL3_9MAGN</name>
<dbReference type="PANTHER" id="PTHR45642">
    <property type="entry name" value="GDSL ESTERASE/LIPASE EXL3"/>
    <property type="match status" value="1"/>
</dbReference>
<dbReference type="Proteomes" id="UP000631114">
    <property type="component" value="Unassembled WGS sequence"/>
</dbReference>
<comment type="caution">
    <text evidence="1">The sequence shown here is derived from an EMBL/GenBank/DDBJ whole genome shotgun (WGS) entry which is preliminary data.</text>
</comment>
<organism evidence="1 2">
    <name type="scientific">Coptis chinensis</name>
    <dbReference type="NCBI Taxonomy" id="261450"/>
    <lineage>
        <taxon>Eukaryota</taxon>
        <taxon>Viridiplantae</taxon>
        <taxon>Streptophyta</taxon>
        <taxon>Embryophyta</taxon>
        <taxon>Tracheophyta</taxon>
        <taxon>Spermatophyta</taxon>
        <taxon>Magnoliopsida</taxon>
        <taxon>Ranunculales</taxon>
        <taxon>Ranunculaceae</taxon>
        <taxon>Coptidoideae</taxon>
        <taxon>Coptis</taxon>
    </lineage>
</organism>
<gene>
    <name evidence="1" type="ORF">IFM89_006223</name>
</gene>
<proteinExistence type="predicted"/>
<accession>A0A835LKL3</accession>
<dbReference type="InterPro" id="IPR050592">
    <property type="entry name" value="GDSL_lipolytic_enzyme"/>
</dbReference>
<dbReference type="AlphaFoldDB" id="A0A835LKL3"/>
<dbReference type="EMBL" id="JADFTS010000007">
    <property type="protein sequence ID" value="KAF9595942.1"/>
    <property type="molecule type" value="Genomic_DNA"/>
</dbReference>
<evidence type="ECO:0000313" key="1">
    <source>
        <dbReference type="EMBL" id="KAF9595942.1"/>
    </source>
</evidence>
<feature type="non-terminal residue" evidence="1">
    <location>
        <position position="98"/>
    </location>
</feature>
<evidence type="ECO:0000313" key="2">
    <source>
        <dbReference type="Proteomes" id="UP000631114"/>
    </source>
</evidence>
<reference evidence="1 2" key="1">
    <citation type="submission" date="2020-10" db="EMBL/GenBank/DDBJ databases">
        <title>The Coptis chinensis genome and diversification of protoberbering-type alkaloids.</title>
        <authorList>
            <person name="Wang B."/>
            <person name="Shu S."/>
            <person name="Song C."/>
            <person name="Liu Y."/>
        </authorList>
    </citation>
    <scope>NUCLEOTIDE SEQUENCE [LARGE SCALE GENOMIC DNA]</scope>
    <source>
        <strain evidence="1">HL-2020</strain>
        <tissue evidence="1">Leaf</tissue>
    </source>
</reference>
<dbReference type="PANTHER" id="PTHR45642:SF62">
    <property type="entry name" value="OS02G0458900 PROTEIN"/>
    <property type="match status" value="1"/>
</dbReference>
<protein>
    <submittedName>
        <fullName evidence="1">Uncharacterized protein</fullName>
    </submittedName>
</protein>
<keyword evidence="2" id="KW-1185">Reference proteome</keyword>